<dbReference type="Proteomes" id="UP000887013">
    <property type="component" value="Unassembled WGS sequence"/>
</dbReference>
<reference evidence="1" key="1">
    <citation type="submission" date="2020-08" db="EMBL/GenBank/DDBJ databases">
        <title>Multicomponent nature underlies the extraordinary mechanical properties of spider dragline silk.</title>
        <authorList>
            <person name="Kono N."/>
            <person name="Nakamura H."/>
            <person name="Mori M."/>
            <person name="Yoshida Y."/>
            <person name="Ohtoshi R."/>
            <person name="Malay A.D."/>
            <person name="Moran D.A.P."/>
            <person name="Tomita M."/>
            <person name="Numata K."/>
            <person name="Arakawa K."/>
        </authorList>
    </citation>
    <scope>NUCLEOTIDE SEQUENCE</scope>
</reference>
<accession>A0A8X6QY47</accession>
<keyword evidence="2" id="KW-1185">Reference proteome</keyword>
<protein>
    <submittedName>
        <fullName evidence="1">Uncharacterized protein</fullName>
    </submittedName>
</protein>
<name>A0A8X6QY47_NEPPI</name>
<dbReference type="AlphaFoldDB" id="A0A8X6QY47"/>
<evidence type="ECO:0000313" key="2">
    <source>
        <dbReference type="Proteomes" id="UP000887013"/>
    </source>
</evidence>
<proteinExistence type="predicted"/>
<dbReference type="EMBL" id="BMAW01132846">
    <property type="protein sequence ID" value="GFU45545.1"/>
    <property type="molecule type" value="Genomic_DNA"/>
</dbReference>
<evidence type="ECO:0000313" key="1">
    <source>
        <dbReference type="EMBL" id="GFU45545.1"/>
    </source>
</evidence>
<organism evidence="1 2">
    <name type="scientific">Nephila pilipes</name>
    <name type="common">Giant wood spider</name>
    <name type="synonym">Nephila maculata</name>
    <dbReference type="NCBI Taxonomy" id="299642"/>
    <lineage>
        <taxon>Eukaryota</taxon>
        <taxon>Metazoa</taxon>
        <taxon>Ecdysozoa</taxon>
        <taxon>Arthropoda</taxon>
        <taxon>Chelicerata</taxon>
        <taxon>Arachnida</taxon>
        <taxon>Araneae</taxon>
        <taxon>Araneomorphae</taxon>
        <taxon>Entelegynae</taxon>
        <taxon>Araneoidea</taxon>
        <taxon>Nephilidae</taxon>
        <taxon>Nephila</taxon>
    </lineage>
</organism>
<sequence>MFWSFLRHRVPIPNSNRKFSTVRGWDRHNGNDFLIVDSERKMQDSYFHLSHASTTRDDRGETPLGRPPPRGLLPRYHYFCPRGNEKCPLVVVLSRGRIGAQNYIYSKLGFGKEKELQKSFLSREEILCSLRERKRRDGIYVLCLRRENKEKFMHFVNFVSVAYNAPSAEKKFLK</sequence>
<comment type="caution">
    <text evidence="1">The sequence shown here is derived from an EMBL/GenBank/DDBJ whole genome shotgun (WGS) entry which is preliminary data.</text>
</comment>
<gene>
    <name evidence="1" type="ORF">NPIL_175951</name>
</gene>